<dbReference type="Proteomes" id="UP001519332">
    <property type="component" value="Unassembled WGS sequence"/>
</dbReference>
<gene>
    <name evidence="1" type="ORF">JOF56_002435</name>
</gene>
<proteinExistence type="predicted"/>
<comment type="caution">
    <text evidence="1">The sequence shown here is derived from an EMBL/GenBank/DDBJ whole genome shotgun (WGS) entry which is preliminary data.</text>
</comment>
<organism evidence="1 2">
    <name type="scientific">Kibdelosporangium banguiense</name>
    <dbReference type="NCBI Taxonomy" id="1365924"/>
    <lineage>
        <taxon>Bacteria</taxon>
        <taxon>Bacillati</taxon>
        <taxon>Actinomycetota</taxon>
        <taxon>Actinomycetes</taxon>
        <taxon>Pseudonocardiales</taxon>
        <taxon>Pseudonocardiaceae</taxon>
        <taxon>Kibdelosporangium</taxon>
    </lineage>
</organism>
<dbReference type="EMBL" id="JAGINW010000001">
    <property type="protein sequence ID" value="MBP2322050.1"/>
    <property type="molecule type" value="Genomic_DNA"/>
</dbReference>
<reference evidence="1 2" key="1">
    <citation type="submission" date="2021-03" db="EMBL/GenBank/DDBJ databases">
        <title>Sequencing the genomes of 1000 actinobacteria strains.</title>
        <authorList>
            <person name="Klenk H.-P."/>
        </authorList>
    </citation>
    <scope>NUCLEOTIDE SEQUENCE [LARGE SCALE GENOMIC DNA]</scope>
    <source>
        <strain evidence="1 2">DSM 46670</strain>
    </source>
</reference>
<keyword evidence="2" id="KW-1185">Reference proteome</keyword>
<evidence type="ECO:0000313" key="2">
    <source>
        <dbReference type="Proteomes" id="UP001519332"/>
    </source>
</evidence>
<accession>A0ABS4TC95</accession>
<evidence type="ECO:0000313" key="1">
    <source>
        <dbReference type="EMBL" id="MBP2322050.1"/>
    </source>
</evidence>
<name>A0ABS4TC95_9PSEU</name>
<protein>
    <recommendedName>
        <fullName evidence="3">Secreted protein</fullName>
    </recommendedName>
</protein>
<evidence type="ECO:0008006" key="3">
    <source>
        <dbReference type="Google" id="ProtNLM"/>
    </source>
</evidence>
<sequence length="75" mass="7779">MTALASLAVCAAISAGEVGFPWAGHHEMAWTNIAPRIVGVIEPVAAGRCRPLISPSSVRILSANQLPDFVLSSVP</sequence>